<dbReference type="Gene3D" id="1.10.287.950">
    <property type="entry name" value="Methyl-accepting chemotaxis protein"/>
    <property type="match status" value="1"/>
</dbReference>
<dbReference type="PROSITE" id="PS50885">
    <property type="entry name" value="HAMP"/>
    <property type="match status" value="1"/>
</dbReference>
<keyword evidence="2" id="KW-1003">Cell membrane</keyword>
<evidence type="ECO:0000259" key="11">
    <source>
        <dbReference type="PROSITE" id="PS50111"/>
    </source>
</evidence>
<evidence type="ECO:0000256" key="9">
    <source>
        <dbReference type="SAM" id="Coils"/>
    </source>
</evidence>
<evidence type="ECO:0000256" key="5">
    <source>
        <dbReference type="ARBA" id="ARBA00023136"/>
    </source>
</evidence>
<evidence type="ECO:0000256" key="8">
    <source>
        <dbReference type="PROSITE-ProRule" id="PRU00284"/>
    </source>
</evidence>
<dbReference type="Gene3D" id="3.30.450.20">
    <property type="entry name" value="PAS domain"/>
    <property type="match status" value="1"/>
</dbReference>
<keyword evidence="5 10" id="KW-0472">Membrane</keyword>
<organism evidence="13 14">
    <name type="scientific">Eubacterium plexicaudatum ASF492</name>
    <dbReference type="NCBI Taxonomy" id="1235802"/>
    <lineage>
        <taxon>Bacteria</taxon>
        <taxon>Bacillati</taxon>
        <taxon>Bacillota</taxon>
        <taxon>Clostridia</taxon>
        <taxon>Eubacteriales</taxon>
        <taxon>Eubacteriaceae</taxon>
        <taxon>Eubacterium</taxon>
    </lineage>
</organism>
<dbReference type="HOGENOM" id="CLU_000445_107_21_9"/>
<dbReference type="OrthoDB" id="1761868at2"/>
<evidence type="ECO:0000256" key="4">
    <source>
        <dbReference type="ARBA" id="ARBA00022989"/>
    </source>
</evidence>
<evidence type="ECO:0000256" key="1">
    <source>
        <dbReference type="ARBA" id="ARBA00004651"/>
    </source>
</evidence>
<dbReference type="PROSITE" id="PS50111">
    <property type="entry name" value="CHEMOTAXIS_TRANSDUC_2"/>
    <property type="match status" value="1"/>
</dbReference>
<evidence type="ECO:0008006" key="15">
    <source>
        <dbReference type="Google" id="ProtNLM"/>
    </source>
</evidence>
<comment type="similarity">
    <text evidence="7">Belongs to the methyl-accepting chemotaxis (MCP) protein family.</text>
</comment>
<accession>N2AMY0</accession>
<dbReference type="STRING" id="1235802.C823_02207"/>
<dbReference type="AlphaFoldDB" id="N2AMY0"/>
<keyword evidence="9" id="KW-0175">Coiled coil</keyword>
<protein>
    <recommendedName>
        <fullName evidence="15">Methyl-accepting transducer domain-containing protein</fullName>
    </recommendedName>
</protein>
<dbReference type="SMART" id="SM01049">
    <property type="entry name" value="Cache_2"/>
    <property type="match status" value="1"/>
</dbReference>
<dbReference type="Gene3D" id="6.10.340.10">
    <property type="match status" value="1"/>
</dbReference>
<name>N2AMY0_9FIRM</name>
<dbReference type="PANTHER" id="PTHR32089:SF112">
    <property type="entry name" value="LYSOZYME-LIKE PROTEIN-RELATED"/>
    <property type="match status" value="1"/>
</dbReference>
<reference evidence="13 14" key="1">
    <citation type="journal article" date="2014" name="Genome Announc.">
        <title>Draft genome sequences of the altered schaedler flora, a defined bacterial community from gnotobiotic mice.</title>
        <authorList>
            <person name="Wannemuehler M.J."/>
            <person name="Overstreet A.M."/>
            <person name="Ward D.V."/>
            <person name="Phillips G.J."/>
        </authorList>
    </citation>
    <scope>NUCLEOTIDE SEQUENCE [LARGE SCALE GENOMIC DNA]</scope>
    <source>
        <strain evidence="13 14">ASF492</strain>
    </source>
</reference>
<dbReference type="GO" id="GO:0007165">
    <property type="term" value="P:signal transduction"/>
    <property type="evidence" value="ECO:0007669"/>
    <property type="project" value="UniProtKB-KW"/>
</dbReference>
<dbReference type="PATRIC" id="fig|1235802.3.peg.2344"/>
<evidence type="ECO:0000256" key="2">
    <source>
        <dbReference type="ARBA" id="ARBA00022475"/>
    </source>
</evidence>
<feature type="domain" description="Methyl-accepting transducer" evidence="11">
    <location>
        <begin position="330"/>
        <end position="588"/>
    </location>
</feature>
<feature type="domain" description="HAMP" evidence="12">
    <location>
        <begin position="256"/>
        <end position="311"/>
    </location>
</feature>
<evidence type="ECO:0000256" key="3">
    <source>
        <dbReference type="ARBA" id="ARBA00022692"/>
    </source>
</evidence>
<keyword evidence="14" id="KW-1185">Reference proteome</keyword>
<dbReference type="Proteomes" id="UP000012589">
    <property type="component" value="Unassembled WGS sequence"/>
</dbReference>
<comment type="caution">
    <text evidence="13">The sequence shown here is derived from an EMBL/GenBank/DDBJ whole genome shotgun (WGS) entry which is preliminary data.</text>
</comment>
<feature type="coiled-coil region" evidence="9">
    <location>
        <begin position="387"/>
        <end position="421"/>
    </location>
</feature>
<proteinExistence type="inferred from homology"/>
<sequence length="621" mass="67914">MEGEENASLGNMFSSATKERNVRFMFANFKVRTKLIILTAVAAISMCAIGVLNMDGMDRSYEQSVSSMKQVLYDDYDTQIKGQVENVITLIEEEYEAFQNGVCTEEEAKEAAANLVRGLRYGESGYFWIDTYEGDNVVLLGEEVEGTNRLDTKDSSGYEMVKDIIQNGRQADGGYTEYYYPKEGGTESFPKRAYSKAFEPWQWVIGTGNYVDELDAQAIENNKDVKQIFQRTRKLAAGSIAIAIVLLMVIALLIVTDIAKSLKAAAKQLNLMAAGDYTKDYMERFINRKDDFGDLARCIRDMKTALGRLISHVQLESETISSAAGSVNVCVAKLNDDIAGVSAATQQLSAGMEETAATTTMANEAAGEVHTAVQHIASRSQDGAQGAAEIKGRADETNHRIRRARAKAAQLKNEIQQDLETSLEDAKVIDQIYELSGVIMNVVSQTNLLSLNASIEAARAGEAGKGFAVVAGEIGALAEQSRQTVIKIQEVTQEVTQAVESLSANARKLLNFVIQDVAADYDGFLKIGEQYDQDSTSVDTLMQEFSSIAQELFGNMEGIKDSMSDISKAAEEGAQGTTEIAQRASVIAQESKEVLEQVTKTKQSAEALREEIGKFQVDDME</sequence>
<keyword evidence="4 10" id="KW-1133">Transmembrane helix</keyword>
<keyword evidence="6 8" id="KW-0807">Transducer</keyword>
<dbReference type="InterPro" id="IPR033480">
    <property type="entry name" value="sCache_2"/>
</dbReference>
<dbReference type="eggNOG" id="COG0840">
    <property type="taxonomic scope" value="Bacteria"/>
</dbReference>
<evidence type="ECO:0000256" key="7">
    <source>
        <dbReference type="ARBA" id="ARBA00029447"/>
    </source>
</evidence>
<dbReference type="SUPFAM" id="SSF58104">
    <property type="entry name" value="Methyl-accepting chemotaxis protein (MCP) signaling domain"/>
    <property type="match status" value="1"/>
</dbReference>
<evidence type="ECO:0000256" key="6">
    <source>
        <dbReference type="ARBA" id="ARBA00023224"/>
    </source>
</evidence>
<evidence type="ECO:0000259" key="12">
    <source>
        <dbReference type="PROSITE" id="PS50885"/>
    </source>
</evidence>
<dbReference type="InterPro" id="IPR003660">
    <property type="entry name" value="HAMP_dom"/>
</dbReference>
<dbReference type="Pfam" id="PF00015">
    <property type="entry name" value="MCPsignal"/>
    <property type="match status" value="1"/>
</dbReference>
<dbReference type="Pfam" id="PF17200">
    <property type="entry name" value="sCache_2"/>
    <property type="match status" value="1"/>
</dbReference>
<dbReference type="SMART" id="SM00283">
    <property type="entry name" value="MA"/>
    <property type="match status" value="1"/>
</dbReference>
<feature type="transmembrane region" description="Helical" evidence="10">
    <location>
        <begin position="235"/>
        <end position="255"/>
    </location>
</feature>
<dbReference type="PANTHER" id="PTHR32089">
    <property type="entry name" value="METHYL-ACCEPTING CHEMOTAXIS PROTEIN MCPB"/>
    <property type="match status" value="1"/>
</dbReference>
<feature type="transmembrane region" description="Helical" evidence="10">
    <location>
        <begin position="35"/>
        <end position="54"/>
    </location>
</feature>
<evidence type="ECO:0000256" key="10">
    <source>
        <dbReference type="SAM" id="Phobius"/>
    </source>
</evidence>
<comment type="subcellular location">
    <subcellularLocation>
        <location evidence="1">Cell membrane</location>
        <topology evidence="1">Multi-pass membrane protein</topology>
    </subcellularLocation>
</comment>
<evidence type="ECO:0000313" key="14">
    <source>
        <dbReference type="Proteomes" id="UP000012589"/>
    </source>
</evidence>
<dbReference type="EMBL" id="AQFT01000067">
    <property type="protein sequence ID" value="EMZ27858.1"/>
    <property type="molecule type" value="Genomic_DNA"/>
</dbReference>
<evidence type="ECO:0000313" key="13">
    <source>
        <dbReference type="EMBL" id="EMZ27858.1"/>
    </source>
</evidence>
<keyword evidence="3 10" id="KW-0812">Transmembrane</keyword>
<dbReference type="GO" id="GO:0005886">
    <property type="term" value="C:plasma membrane"/>
    <property type="evidence" value="ECO:0007669"/>
    <property type="project" value="UniProtKB-SubCell"/>
</dbReference>
<dbReference type="InterPro" id="IPR004089">
    <property type="entry name" value="MCPsignal_dom"/>
</dbReference>
<gene>
    <name evidence="13" type="ORF">C823_02207</name>
</gene>